<sequence length="405" mass="46347">MDFGFLRVEGFWWLFLRVSIKGEQLKIMMSRHTRQSLLMVPTTRGKRSKLMTITVGKFYQIVHANLPPRTPPWLRAIRVVMVSDKNKLKVTVKYPSQAAIDSWSSSQDKACSNPELDLCFIMGYKLAQRVLFADVNVPKFNSVEEIKGFWLVKSPKLEIEDVPLRTLRSAMKRDAKKEEIQSEVPKLAIVKVENIVKEEIGGDEPEADDATPKMKKYKWWSNDSFDVGKKVILRILKEKKAGADNPIYRAALRREAQKEIGNTGLLDHLLKDIPGKIAPDGASRFQRCYNADGVIMYWLENADLVDLRKKAGVADPFWIPPPGWKVGSCSSGCPCSKELEQLKEEFSQVKRDLEETQKQLTEVRAANNEVRRDLEETQKQLTEVRAVNTEVRRCSDCDNWVGGFW</sequence>
<dbReference type="AlphaFoldDB" id="A0AAV1CA41"/>
<evidence type="ECO:0000259" key="2">
    <source>
        <dbReference type="Pfam" id="PF25874"/>
    </source>
</evidence>
<organism evidence="3 4">
    <name type="scientific">Oldenlandia corymbosa var. corymbosa</name>
    <dbReference type="NCBI Taxonomy" id="529605"/>
    <lineage>
        <taxon>Eukaryota</taxon>
        <taxon>Viridiplantae</taxon>
        <taxon>Streptophyta</taxon>
        <taxon>Embryophyta</taxon>
        <taxon>Tracheophyta</taxon>
        <taxon>Spermatophyta</taxon>
        <taxon>Magnoliopsida</taxon>
        <taxon>eudicotyledons</taxon>
        <taxon>Gunneridae</taxon>
        <taxon>Pentapetalae</taxon>
        <taxon>asterids</taxon>
        <taxon>lamiids</taxon>
        <taxon>Gentianales</taxon>
        <taxon>Rubiaceae</taxon>
        <taxon>Rubioideae</taxon>
        <taxon>Spermacoceae</taxon>
        <taxon>Hedyotis-Oldenlandia complex</taxon>
        <taxon>Oldenlandia</taxon>
    </lineage>
</organism>
<gene>
    <name evidence="3" type="ORF">OLC1_LOCUS3563</name>
</gene>
<dbReference type="InterPro" id="IPR059080">
    <property type="entry name" value="WHD_PTC1"/>
</dbReference>
<keyword evidence="4" id="KW-1185">Reference proteome</keyword>
<dbReference type="GO" id="GO:0007131">
    <property type="term" value="P:reciprocal meiotic recombination"/>
    <property type="evidence" value="ECO:0007669"/>
    <property type="project" value="InterPro"/>
</dbReference>
<dbReference type="Pfam" id="PF25874">
    <property type="entry name" value="WHD_plant_repro"/>
    <property type="match status" value="1"/>
</dbReference>
<protein>
    <submittedName>
        <fullName evidence="3">OLC1v1026806C1</fullName>
    </submittedName>
</protein>
<name>A0AAV1CA41_OLDCO</name>
<feature type="domain" description="PTC1-like winged helix-turn-helix" evidence="2">
    <location>
        <begin position="220"/>
        <end position="301"/>
    </location>
</feature>
<proteinExistence type="predicted"/>
<dbReference type="GO" id="GO:0051177">
    <property type="term" value="P:meiotic sister chromatid cohesion"/>
    <property type="evidence" value="ECO:0007669"/>
    <property type="project" value="InterPro"/>
</dbReference>
<keyword evidence="1" id="KW-0175">Coiled coil</keyword>
<dbReference type="PANTHER" id="PTHR46740:SF2">
    <property type="entry name" value="PROTEIN DYAD"/>
    <property type="match status" value="1"/>
</dbReference>
<dbReference type="PANTHER" id="PTHR46740">
    <property type="entry name" value="PROTEIN DYAD"/>
    <property type="match status" value="1"/>
</dbReference>
<evidence type="ECO:0000256" key="1">
    <source>
        <dbReference type="SAM" id="Coils"/>
    </source>
</evidence>
<evidence type="ECO:0000313" key="4">
    <source>
        <dbReference type="Proteomes" id="UP001161247"/>
    </source>
</evidence>
<accession>A0AAV1CA41</accession>
<feature type="coiled-coil region" evidence="1">
    <location>
        <begin position="336"/>
        <end position="387"/>
    </location>
</feature>
<dbReference type="Proteomes" id="UP001161247">
    <property type="component" value="Chromosome 1"/>
</dbReference>
<reference evidence="3" key="1">
    <citation type="submission" date="2023-03" db="EMBL/GenBank/DDBJ databases">
        <authorList>
            <person name="Julca I."/>
        </authorList>
    </citation>
    <scope>NUCLEOTIDE SEQUENCE</scope>
</reference>
<dbReference type="EMBL" id="OX459118">
    <property type="protein sequence ID" value="CAI9091707.1"/>
    <property type="molecule type" value="Genomic_DNA"/>
</dbReference>
<evidence type="ECO:0000313" key="3">
    <source>
        <dbReference type="EMBL" id="CAI9091707.1"/>
    </source>
</evidence>
<dbReference type="InterPro" id="IPR044221">
    <property type="entry name" value="DYAD/AMEIOTIC1"/>
</dbReference>